<dbReference type="OrthoDB" id="9800604at2"/>
<dbReference type="CDD" id="cd04301">
    <property type="entry name" value="NAT_SF"/>
    <property type="match status" value="1"/>
</dbReference>
<dbReference type="SUPFAM" id="SSF55729">
    <property type="entry name" value="Acyl-CoA N-acyltransferases (Nat)"/>
    <property type="match status" value="1"/>
</dbReference>
<accession>A0A4P7PVM0</accession>
<gene>
    <name evidence="2" type="ORF">GS03_02554</name>
</gene>
<evidence type="ECO:0000313" key="3">
    <source>
        <dbReference type="Proteomes" id="UP000296862"/>
    </source>
</evidence>
<name>A0A4P7PVM0_9FLAO</name>
<reference evidence="2 3" key="1">
    <citation type="submission" date="2019-04" db="EMBL/GenBank/DDBJ databases">
        <title>Flavobacterium sp. GS03.</title>
        <authorList>
            <person name="Kim H."/>
        </authorList>
    </citation>
    <scope>NUCLEOTIDE SEQUENCE [LARGE SCALE GENOMIC DNA]</scope>
    <source>
        <strain evidence="2 3">GS03</strain>
    </source>
</reference>
<dbReference type="InterPro" id="IPR000182">
    <property type="entry name" value="GNAT_dom"/>
</dbReference>
<sequence length="165" mass="18954">MIEIKNNTDENFADIRAIAAEVWPIAYGAILSQEQLDYMMEMMYSISSLQKQVNENGNRFILATENNIPVGFAGYEFNYNKKPETKIHKIYVLSNQQGKGIGKELIDFIVNKAKERHQKALILNVNKNNVAIRFYERIGFSITKEEVIDIGSGYVMDDYVMEKSI</sequence>
<protein>
    <recommendedName>
        <fullName evidence="1">N-acetyltransferase domain-containing protein</fullName>
    </recommendedName>
</protein>
<keyword evidence="3" id="KW-1185">Reference proteome</keyword>
<organism evidence="2 3">
    <name type="scientific">Flavobacterium sangjuense</name>
    <dbReference type="NCBI Taxonomy" id="2518177"/>
    <lineage>
        <taxon>Bacteria</taxon>
        <taxon>Pseudomonadati</taxon>
        <taxon>Bacteroidota</taxon>
        <taxon>Flavobacteriia</taxon>
        <taxon>Flavobacteriales</taxon>
        <taxon>Flavobacteriaceae</taxon>
        <taxon>Flavobacterium</taxon>
    </lineage>
</organism>
<evidence type="ECO:0000313" key="2">
    <source>
        <dbReference type="EMBL" id="QBZ99039.1"/>
    </source>
</evidence>
<dbReference type="EMBL" id="CP038810">
    <property type="protein sequence ID" value="QBZ99039.1"/>
    <property type="molecule type" value="Genomic_DNA"/>
</dbReference>
<dbReference type="AlphaFoldDB" id="A0A4P7PVM0"/>
<dbReference type="RefSeq" id="WP_136152907.1">
    <property type="nucleotide sequence ID" value="NZ_CP038810.1"/>
</dbReference>
<evidence type="ECO:0000259" key="1">
    <source>
        <dbReference type="PROSITE" id="PS51186"/>
    </source>
</evidence>
<dbReference type="PANTHER" id="PTHR43617">
    <property type="entry name" value="L-AMINO ACID N-ACETYLTRANSFERASE"/>
    <property type="match status" value="1"/>
</dbReference>
<dbReference type="Gene3D" id="3.40.630.30">
    <property type="match status" value="1"/>
</dbReference>
<dbReference type="PROSITE" id="PS51186">
    <property type="entry name" value="GNAT"/>
    <property type="match status" value="1"/>
</dbReference>
<dbReference type="Proteomes" id="UP000296862">
    <property type="component" value="Chromosome"/>
</dbReference>
<dbReference type="Pfam" id="PF00583">
    <property type="entry name" value="Acetyltransf_1"/>
    <property type="match status" value="1"/>
</dbReference>
<dbReference type="PANTHER" id="PTHR43617:SF33">
    <property type="entry name" value="SPORE COAT POLYSACCHARIDE BIOSYNTHESIS PROTEIN SPSD"/>
    <property type="match status" value="1"/>
</dbReference>
<dbReference type="InterPro" id="IPR016181">
    <property type="entry name" value="Acyl_CoA_acyltransferase"/>
</dbReference>
<dbReference type="InterPro" id="IPR050276">
    <property type="entry name" value="MshD_Acetyltransferase"/>
</dbReference>
<proteinExistence type="predicted"/>
<feature type="domain" description="N-acetyltransferase" evidence="1">
    <location>
        <begin position="2"/>
        <end position="165"/>
    </location>
</feature>
<dbReference type="KEGG" id="fsn:GS03_02554"/>
<dbReference type="GO" id="GO:0016747">
    <property type="term" value="F:acyltransferase activity, transferring groups other than amino-acyl groups"/>
    <property type="evidence" value="ECO:0007669"/>
    <property type="project" value="InterPro"/>
</dbReference>